<dbReference type="InterPro" id="IPR003594">
    <property type="entry name" value="HATPase_dom"/>
</dbReference>
<sequence>MKKRLIQIIVICIAIITCITGICLYKVLTIKEVSSQREWIVKLNEVEKLLEKSIMGENKEITETDYIIIQETIRDLQDSMRGQKSESGLEQHKKQLFYLGALIYIIFISNVLLLFGYIYHVVIKPFDRLTDFATSVSRGDFDTPVQYERKNLFGAFTWAFDSMRCEVKASRKAQELAIENNKTVIATISHDIKTPIASIRAYTEALQANMDTNQDRRERYYSTIMRKCDEVTKLTNDLFLHSISDLQRLEIQMNSCKIDEELPEMLTAIAGDNSRIRLCSKVPNVMIEVDRRRFEQILENLITNACKYAGDGTVEVLVSLEQNHSLQIYIQDQGPGIPDGDMPFIFEKFYRGQNAFDKQGAGLGLYIVKYLVEEMNGTIQLENKREGLGVKLTFPVQ</sequence>
<dbReference type="InterPro" id="IPR036097">
    <property type="entry name" value="HisK_dim/P_sf"/>
</dbReference>
<dbReference type="PANTHER" id="PTHR45528">
    <property type="entry name" value="SENSOR HISTIDINE KINASE CPXA"/>
    <property type="match status" value="1"/>
</dbReference>
<dbReference type="CDD" id="cd00082">
    <property type="entry name" value="HisKA"/>
    <property type="match status" value="1"/>
</dbReference>
<dbReference type="Gene3D" id="1.10.287.130">
    <property type="match status" value="1"/>
</dbReference>
<keyword evidence="9 16" id="KW-0418">Kinase</keyword>
<accession>A0A1M7F546</accession>
<dbReference type="Gene3D" id="6.10.340.10">
    <property type="match status" value="1"/>
</dbReference>
<dbReference type="EC" id="2.7.13.3" evidence="3"/>
<evidence type="ECO:0000256" key="9">
    <source>
        <dbReference type="ARBA" id="ARBA00022777"/>
    </source>
</evidence>
<dbReference type="OrthoDB" id="9780718at2"/>
<dbReference type="EMBL" id="FRCP01000005">
    <property type="protein sequence ID" value="SHL98878.1"/>
    <property type="molecule type" value="Genomic_DNA"/>
</dbReference>
<keyword evidence="12" id="KW-0902">Two-component regulatory system</keyword>
<protein>
    <recommendedName>
        <fullName evidence="3">histidine kinase</fullName>
        <ecNumber evidence="3">2.7.13.3</ecNumber>
    </recommendedName>
</protein>
<evidence type="ECO:0000313" key="16">
    <source>
        <dbReference type="EMBL" id="SHL98878.1"/>
    </source>
</evidence>
<dbReference type="GO" id="GO:0005886">
    <property type="term" value="C:plasma membrane"/>
    <property type="evidence" value="ECO:0007669"/>
    <property type="project" value="UniProtKB-SubCell"/>
</dbReference>
<evidence type="ECO:0000256" key="8">
    <source>
        <dbReference type="ARBA" id="ARBA00022741"/>
    </source>
</evidence>
<feature type="transmembrane region" description="Helical" evidence="14">
    <location>
        <begin position="6"/>
        <end position="28"/>
    </location>
</feature>
<dbReference type="Proteomes" id="UP000184038">
    <property type="component" value="Unassembled WGS sequence"/>
</dbReference>
<keyword evidence="13 14" id="KW-0472">Membrane</keyword>
<dbReference type="InterPro" id="IPR004358">
    <property type="entry name" value="Sig_transdc_His_kin-like_C"/>
</dbReference>
<dbReference type="Gene3D" id="3.30.565.10">
    <property type="entry name" value="Histidine kinase-like ATPase, C-terminal domain"/>
    <property type="match status" value="1"/>
</dbReference>
<dbReference type="GO" id="GO:0000155">
    <property type="term" value="F:phosphorelay sensor kinase activity"/>
    <property type="evidence" value="ECO:0007669"/>
    <property type="project" value="InterPro"/>
</dbReference>
<dbReference type="InterPro" id="IPR036890">
    <property type="entry name" value="HATPase_C_sf"/>
</dbReference>
<feature type="transmembrane region" description="Helical" evidence="14">
    <location>
        <begin position="96"/>
        <end position="119"/>
    </location>
</feature>
<evidence type="ECO:0000256" key="10">
    <source>
        <dbReference type="ARBA" id="ARBA00022840"/>
    </source>
</evidence>
<dbReference type="CDD" id="cd00075">
    <property type="entry name" value="HATPase"/>
    <property type="match status" value="1"/>
</dbReference>
<evidence type="ECO:0000256" key="12">
    <source>
        <dbReference type="ARBA" id="ARBA00023012"/>
    </source>
</evidence>
<keyword evidence="6" id="KW-0808">Transferase</keyword>
<dbReference type="SMART" id="SM00388">
    <property type="entry name" value="HisKA"/>
    <property type="match status" value="1"/>
</dbReference>
<keyword evidence="8" id="KW-0547">Nucleotide-binding</keyword>
<dbReference type="InterPro" id="IPR003661">
    <property type="entry name" value="HisK_dim/P_dom"/>
</dbReference>
<evidence type="ECO:0000313" key="17">
    <source>
        <dbReference type="Proteomes" id="UP000184038"/>
    </source>
</evidence>
<keyword evidence="17" id="KW-1185">Reference proteome</keyword>
<dbReference type="STRING" id="1120996.SAMN02746066_00397"/>
<dbReference type="RefSeq" id="WP_073282206.1">
    <property type="nucleotide sequence ID" value="NZ_FRCP01000005.1"/>
</dbReference>
<evidence type="ECO:0000256" key="3">
    <source>
        <dbReference type="ARBA" id="ARBA00012438"/>
    </source>
</evidence>
<reference evidence="16 17" key="1">
    <citation type="submission" date="2016-11" db="EMBL/GenBank/DDBJ databases">
        <authorList>
            <person name="Jaros S."/>
            <person name="Januszkiewicz K."/>
            <person name="Wedrychowicz H."/>
        </authorList>
    </citation>
    <scope>NUCLEOTIDE SEQUENCE [LARGE SCALE GENOMIC DNA]</scope>
    <source>
        <strain evidence="16 17">DSM 15930</strain>
    </source>
</reference>
<dbReference type="SUPFAM" id="SSF47384">
    <property type="entry name" value="Homodimeric domain of signal transducing histidine kinase"/>
    <property type="match status" value="1"/>
</dbReference>
<comment type="subcellular location">
    <subcellularLocation>
        <location evidence="2">Cell membrane</location>
        <topology evidence="2">Multi-pass membrane protein</topology>
    </subcellularLocation>
</comment>
<dbReference type="SMART" id="SM00387">
    <property type="entry name" value="HATPase_c"/>
    <property type="match status" value="1"/>
</dbReference>
<evidence type="ECO:0000259" key="15">
    <source>
        <dbReference type="PROSITE" id="PS50109"/>
    </source>
</evidence>
<gene>
    <name evidence="16" type="ORF">SAMN02746066_00397</name>
</gene>
<evidence type="ECO:0000256" key="5">
    <source>
        <dbReference type="ARBA" id="ARBA00022553"/>
    </source>
</evidence>
<evidence type="ECO:0000256" key="13">
    <source>
        <dbReference type="ARBA" id="ARBA00023136"/>
    </source>
</evidence>
<keyword evidence="4" id="KW-1003">Cell membrane</keyword>
<keyword evidence="5" id="KW-0597">Phosphoprotein</keyword>
<evidence type="ECO:0000256" key="1">
    <source>
        <dbReference type="ARBA" id="ARBA00000085"/>
    </source>
</evidence>
<comment type="catalytic activity">
    <reaction evidence="1">
        <text>ATP + protein L-histidine = ADP + protein N-phospho-L-histidine.</text>
        <dbReference type="EC" id="2.7.13.3"/>
    </reaction>
</comment>
<keyword evidence="7 14" id="KW-0812">Transmembrane</keyword>
<name>A0A1M7F546_9FIRM</name>
<dbReference type="Pfam" id="PF00512">
    <property type="entry name" value="HisKA"/>
    <property type="match status" value="1"/>
</dbReference>
<keyword evidence="10" id="KW-0067">ATP-binding</keyword>
<evidence type="ECO:0000256" key="11">
    <source>
        <dbReference type="ARBA" id="ARBA00022989"/>
    </source>
</evidence>
<feature type="domain" description="Histidine kinase" evidence="15">
    <location>
        <begin position="187"/>
        <end position="397"/>
    </location>
</feature>
<dbReference type="CDD" id="cd06225">
    <property type="entry name" value="HAMP"/>
    <property type="match status" value="1"/>
</dbReference>
<dbReference type="Pfam" id="PF02518">
    <property type="entry name" value="HATPase_c"/>
    <property type="match status" value="1"/>
</dbReference>
<dbReference type="PANTHER" id="PTHR45528:SF1">
    <property type="entry name" value="SENSOR HISTIDINE KINASE CPXA"/>
    <property type="match status" value="1"/>
</dbReference>
<dbReference type="SUPFAM" id="SSF55874">
    <property type="entry name" value="ATPase domain of HSP90 chaperone/DNA topoisomerase II/histidine kinase"/>
    <property type="match status" value="1"/>
</dbReference>
<proteinExistence type="predicted"/>
<evidence type="ECO:0000256" key="14">
    <source>
        <dbReference type="SAM" id="Phobius"/>
    </source>
</evidence>
<dbReference type="InterPro" id="IPR050398">
    <property type="entry name" value="HssS/ArlS-like"/>
</dbReference>
<keyword evidence="11 14" id="KW-1133">Transmembrane helix</keyword>
<evidence type="ECO:0000256" key="6">
    <source>
        <dbReference type="ARBA" id="ARBA00022679"/>
    </source>
</evidence>
<dbReference type="GO" id="GO:0005524">
    <property type="term" value="F:ATP binding"/>
    <property type="evidence" value="ECO:0007669"/>
    <property type="project" value="UniProtKB-KW"/>
</dbReference>
<dbReference type="PROSITE" id="PS50109">
    <property type="entry name" value="HIS_KIN"/>
    <property type="match status" value="1"/>
</dbReference>
<evidence type="ECO:0000256" key="4">
    <source>
        <dbReference type="ARBA" id="ARBA00022475"/>
    </source>
</evidence>
<dbReference type="InterPro" id="IPR005467">
    <property type="entry name" value="His_kinase_dom"/>
</dbReference>
<evidence type="ECO:0000256" key="2">
    <source>
        <dbReference type="ARBA" id="ARBA00004651"/>
    </source>
</evidence>
<evidence type="ECO:0000256" key="7">
    <source>
        <dbReference type="ARBA" id="ARBA00022692"/>
    </source>
</evidence>
<organism evidence="16 17">
    <name type="scientific">Anaerosporobacter mobilis DSM 15930</name>
    <dbReference type="NCBI Taxonomy" id="1120996"/>
    <lineage>
        <taxon>Bacteria</taxon>
        <taxon>Bacillati</taxon>
        <taxon>Bacillota</taxon>
        <taxon>Clostridia</taxon>
        <taxon>Lachnospirales</taxon>
        <taxon>Lachnospiraceae</taxon>
        <taxon>Anaerosporobacter</taxon>
    </lineage>
</organism>
<dbReference type="PRINTS" id="PR00344">
    <property type="entry name" value="BCTRLSENSOR"/>
</dbReference>
<dbReference type="AlphaFoldDB" id="A0A1M7F546"/>